<sequence>MIKNFKNIITYIVTVFAVAMFFSCESNFKEVQKLNQKKFIPTGQADTINLVYTDSGRVKAILVSPKMIDYGTLENPYTEFPKGVKVTIYDDKENKSYVDADYAVSYKKTNLIDLQGNVKITSFDNKILETSQLYYDQKNEWFFTEKQFKYSDGQGGFLQGPGVDFSKDFTIFNMQKSNGEVNNID</sequence>
<evidence type="ECO:0000313" key="2">
    <source>
        <dbReference type="EMBL" id="MFC4738780.1"/>
    </source>
</evidence>
<proteinExistence type="predicted"/>
<keyword evidence="1" id="KW-0472">Membrane</keyword>
<evidence type="ECO:0000313" key="3">
    <source>
        <dbReference type="Proteomes" id="UP001595885"/>
    </source>
</evidence>
<organism evidence="2 3">
    <name type="scientific">Flavobacterium ponti</name>
    <dbReference type="NCBI Taxonomy" id="665133"/>
    <lineage>
        <taxon>Bacteria</taxon>
        <taxon>Pseudomonadati</taxon>
        <taxon>Bacteroidota</taxon>
        <taxon>Flavobacteriia</taxon>
        <taxon>Flavobacteriales</taxon>
        <taxon>Flavobacteriaceae</taxon>
        <taxon>Flavobacterium</taxon>
    </lineage>
</organism>
<dbReference type="PROSITE" id="PS51257">
    <property type="entry name" value="PROKAR_LIPOPROTEIN"/>
    <property type="match status" value="1"/>
</dbReference>
<dbReference type="RefSeq" id="WP_379737975.1">
    <property type="nucleotide sequence ID" value="NZ_JBHSGW010000001.1"/>
</dbReference>
<dbReference type="EMBL" id="JBHSGW010000001">
    <property type="protein sequence ID" value="MFC4738780.1"/>
    <property type="molecule type" value="Genomic_DNA"/>
</dbReference>
<feature type="transmembrane region" description="Helical" evidence="1">
    <location>
        <begin position="7"/>
        <end position="23"/>
    </location>
</feature>
<protein>
    <submittedName>
        <fullName evidence="2">LPS export ABC transporter periplasmic protein LptC</fullName>
    </submittedName>
</protein>
<reference evidence="3" key="1">
    <citation type="journal article" date="2019" name="Int. J. Syst. Evol. Microbiol.">
        <title>The Global Catalogue of Microorganisms (GCM) 10K type strain sequencing project: providing services to taxonomists for standard genome sequencing and annotation.</title>
        <authorList>
            <consortium name="The Broad Institute Genomics Platform"/>
            <consortium name="The Broad Institute Genome Sequencing Center for Infectious Disease"/>
            <person name="Wu L."/>
            <person name="Ma J."/>
        </authorList>
    </citation>
    <scope>NUCLEOTIDE SEQUENCE [LARGE SCALE GENOMIC DNA]</scope>
    <source>
        <strain evidence="3">CCUG 50349</strain>
    </source>
</reference>
<keyword evidence="3" id="KW-1185">Reference proteome</keyword>
<keyword evidence="1" id="KW-0812">Transmembrane</keyword>
<dbReference type="InterPro" id="IPR026265">
    <property type="entry name" value="LptC"/>
</dbReference>
<dbReference type="Gene3D" id="2.60.450.10">
    <property type="entry name" value="Lipopolysaccharide (LPS) transport protein A like domain"/>
    <property type="match status" value="1"/>
</dbReference>
<dbReference type="InterPro" id="IPR010664">
    <property type="entry name" value="LipoPS_assembly_LptC-rel"/>
</dbReference>
<accession>A0ABV9P348</accession>
<keyword evidence="1" id="KW-1133">Transmembrane helix</keyword>
<dbReference type="Proteomes" id="UP001595885">
    <property type="component" value="Unassembled WGS sequence"/>
</dbReference>
<dbReference type="NCBIfam" id="TIGR04409">
    <property type="entry name" value="LptC_YrbK"/>
    <property type="match status" value="1"/>
</dbReference>
<evidence type="ECO:0000256" key="1">
    <source>
        <dbReference type="SAM" id="Phobius"/>
    </source>
</evidence>
<comment type="caution">
    <text evidence="2">The sequence shown here is derived from an EMBL/GenBank/DDBJ whole genome shotgun (WGS) entry which is preliminary data.</text>
</comment>
<dbReference type="Pfam" id="PF06835">
    <property type="entry name" value="LptC"/>
    <property type="match status" value="1"/>
</dbReference>
<name>A0ABV9P348_9FLAO</name>
<gene>
    <name evidence="2" type="primary">lptC</name>
    <name evidence="2" type="ORF">ACFO3U_02115</name>
</gene>